<feature type="signal peptide" evidence="1">
    <location>
        <begin position="1"/>
        <end position="21"/>
    </location>
</feature>
<comment type="caution">
    <text evidence="2">The sequence shown here is derived from an EMBL/GenBank/DDBJ whole genome shotgun (WGS) entry which is preliminary data.</text>
</comment>
<proteinExistence type="predicted"/>
<reference evidence="3" key="1">
    <citation type="journal article" date="2019" name="Int. J. Syst. Evol. Microbiol.">
        <title>The Global Catalogue of Microorganisms (GCM) 10K type strain sequencing project: providing services to taxonomists for standard genome sequencing and annotation.</title>
        <authorList>
            <consortium name="The Broad Institute Genomics Platform"/>
            <consortium name="The Broad Institute Genome Sequencing Center for Infectious Disease"/>
            <person name="Wu L."/>
            <person name="Ma J."/>
        </authorList>
    </citation>
    <scope>NUCLEOTIDE SEQUENCE [LARGE SCALE GENOMIC DNA]</scope>
    <source>
        <strain evidence="3">CGMCC 1.3685</strain>
    </source>
</reference>
<accession>A0ABQ2DHU2</accession>
<evidence type="ECO:0000313" key="2">
    <source>
        <dbReference type="EMBL" id="GGJ58615.1"/>
    </source>
</evidence>
<dbReference type="Proteomes" id="UP000606115">
    <property type="component" value="Unassembled WGS sequence"/>
</dbReference>
<keyword evidence="3" id="KW-1185">Reference proteome</keyword>
<sequence length="175" mass="18697">MKRLAPLALIAALALTGCVSTEPSAESTPAPTVKPVKETASADIAALKSEAIKAGRPESAWDKNCAAWELPSNNGENQAWANKLGTAWLAAHNNAGCPDAITWPSYYVESWGSSKTGELTIYAEDTESTEWVSIAQDVMCKVSKDSTVENVRVLTVSGDARAHWGRAEMKKTDVC</sequence>
<feature type="chain" id="PRO_5046101057" evidence="1">
    <location>
        <begin position="22"/>
        <end position="175"/>
    </location>
</feature>
<protein>
    <submittedName>
        <fullName evidence="2">Uncharacterized protein</fullName>
    </submittedName>
</protein>
<dbReference type="EMBL" id="BMKX01000003">
    <property type="protein sequence ID" value="GGJ58615.1"/>
    <property type="molecule type" value="Genomic_DNA"/>
</dbReference>
<organism evidence="2 3">
    <name type="scientific">Glutamicibacter ardleyensis</name>
    <dbReference type="NCBI Taxonomy" id="225894"/>
    <lineage>
        <taxon>Bacteria</taxon>
        <taxon>Bacillati</taxon>
        <taxon>Actinomycetota</taxon>
        <taxon>Actinomycetes</taxon>
        <taxon>Micrococcales</taxon>
        <taxon>Micrococcaceae</taxon>
        <taxon>Glutamicibacter</taxon>
    </lineage>
</organism>
<evidence type="ECO:0000256" key="1">
    <source>
        <dbReference type="SAM" id="SignalP"/>
    </source>
</evidence>
<name>A0ABQ2DHU2_9MICC</name>
<dbReference type="RefSeq" id="WP_188684991.1">
    <property type="nucleotide sequence ID" value="NZ_BMKX01000003.1"/>
</dbReference>
<evidence type="ECO:0000313" key="3">
    <source>
        <dbReference type="Proteomes" id="UP000606115"/>
    </source>
</evidence>
<dbReference type="GeneID" id="303304037"/>
<gene>
    <name evidence="2" type="ORF">GCM10007173_16700</name>
</gene>
<dbReference type="PROSITE" id="PS51257">
    <property type="entry name" value="PROKAR_LIPOPROTEIN"/>
    <property type="match status" value="1"/>
</dbReference>
<keyword evidence="1" id="KW-0732">Signal</keyword>